<proteinExistence type="predicted"/>
<protein>
    <submittedName>
        <fullName evidence="2">Predicted nucleic acid-binding protein, contains Zn-ribbon domain (Includes truncated derivatives)</fullName>
    </submittedName>
</protein>
<dbReference type="STRING" id="64702.SAMN05443377_12712"/>
<feature type="compositionally biased region" description="Basic and acidic residues" evidence="1">
    <location>
        <begin position="1"/>
        <end position="15"/>
    </location>
</feature>
<reference evidence="2 3" key="1">
    <citation type="submission" date="2016-10" db="EMBL/GenBank/DDBJ databases">
        <authorList>
            <person name="de Groot N.N."/>
        </authorList>
    </citation>
    <scope>NUCLEOTIDE SEQUENCE [LARGE SCALE GENOMIC DNA]</scope>
    <source>
        <strain evidence="2 3">DSM 16859</strain>
    </source>
</reference>
<dbReference type="InterPro" id="IPR007922">
    <property type="entry name" value="DciA-like"/>
</dbReference>
<dbReference type="Pfam" id="PF05258">
    <property type="entry name" value="DciA"/>
    <property type="match status" value="1"/>
</dbReference>
<dbReference type="PANTHER" id="PTHR36456">
    <property type="entry name" value="UPF0232 PROTEIN SCO3875"/>
    <property type="match status" value="1"/>
</dbReference>
<evidence type="ECO:0000313" key="3">
    <source>
        <dbReference type="Proteomes" id="UP000198815"/>
    </source>
</evidence>
<dbReference type="AlphaFoldDB" id="A0A1H9TRF6"/>
<evidence type="ECO:0000313" key="2">
    <source>
        <dbReference type="EMBL" id="SER99900.1"/>
    </source>
</evidence>
<feature type="region of interest" description="Disordered" evidence="1">
    <location>
        <begin position="1"/>
        <end position="98"/>
    </location>
</feature>
<name>A0A1H9TRF6_9ACTN</name>
<organism evidence="2 3">
    <name type="scientific">Propionibacterium cyclohexanicum</name>
    <dbReference type="NCBI Taxonomy" id="64702"/>
    <lineage>
        <taxon>Bacteria</taxon>
        <taxon>Bacillati</taxon>
        <taxon>Actinomycetota</taxon>
        <taxon>Actinomycetes</taxon>
        <taxon>Propionibacteriales</taxon>
        <taxon>Propionibacteriaceae</taxon>
        <taxon>Propionibacterium</taxon>
    </lineage>
</organism>
<dbReference type="EMBL" id="FOGZ01000027">
    <property type="protein sequence ID" value="SER99900.1"/>
    <property type="molecule type" value="Genomic_DNA"/>
</dbReference>
<dbReference type="PANTHER" id="PTHR36456:SF1">
    <property type="entry name" value="UPF0232 PROTEIN SCO3875"/>
    <property type="match status" value="1"/>
</dbReference>
<sequence>MTRGDREDNDDRRLPEQLPPPGQPHPDPDASQQTPREPAGDSEEHDPEGYELATQVAMGLSGLLPPPRVGPPKRRRSRTREEMRSGSGADPRDPQPLGTAMERLVRARGWRTELGLRLIVSRWSMLVGEANAQHSAPEAYHDHVLVVRAESSTWATALRTIAPQVVAELNRRLGEGSVVRVDVRGPASPSWKHGPRSVPGRGPRDTYG</sequence>
<feature type="region of interest" description="Disordered" evidence="1">
    <location>
        <begin position="183"/>
        <end position="208"/>
    </location>
</feature>
<dbReference type="Proteomes" id="UP000198815">
    <property type="component" value="Unassembled WGS sequence"/>
</dbReference>
<keyword evidence="3" id="KW-1185">Reference proteome</keyword>
<gene>
    <name evidence="2" type="ORF">SAMN05443377_12712</name>
</gene>
<evidence type="ECO:0000256" key="1">
    <source>
        <dbReference type="SAM" id="MobiDB-lite"/>
    </source>
</evidence>
<accession>A0A1H9TRF6</accession>